<gene>
    <name evidence="1" type="ORF">KU39_2116</name>
</gene>
<dbReference type="EMBL" id="CP012508">
    <property type="protein sequence ID" value="ALB23296.1"/>
    <property type="molecule type" value="Genomic_DNA"/>
</dbReference>
<accession>A0A1L6TD23</accession>
<dbReference type="AlphaFoldDB" id="A0A1L6TD23"/>
<organism evidence="1 2">
    <name type="scientific">Piscirickettsia salmonis</name>
    <dbReference type="NCBI Taxonomy" id="1238"/>
    <lineage>
        <taxon>Bacteria</taxon>
        <taxon>Pseudomonadati</taxon>
        <taxon>Pseudomonadota</taxon>
        <taxon>Gammaproteobacteria</taxon>
        <taxon>Thiotrichales</taxon>
        <taxon>Piscirickettsiaceae</taxon>
        <taxon>Piscirickettsia</taxon>
    </lineage>
</organism>
<protein>
    <submittedName>
        <fullName evidence="1">Membrane protein</fullName>
    </submittedName>
</protein>
<proteinExistence type="predicted"/>
<name>A0A1L6TD23_PISSA</name>
<evidence type="ECO:0000313" key="1">
    <source>
        <dbReference type="EMBL" id="ALB23296.1"/>
    </source>
</evidence>
<sequence>MLNNKIKEIPLSNLVSLYYDIKHDSFEESHPLYWVRQKELVTNPFRLKLKSSKAWKAAIDFVKDKIIKEIKAIKQENSIGSSSSIIEIKAFNAAVDILDEHNN</sequence>
<dbReference type="Proteomes" id="UP000029558">
    <property type="component" value="Chromosome"/>
</dbReference>
<reference evidence="1 2" key="1">
    <citation type="journal article" date="2014" name="Genome Announc.">
        <title>Comparative Genome Analysis of Two Isolates of the Fish Pathogen Piscirickettsia salmonis from Different Hosts Reveals Major Differences in Virulence-Associated Secretion Systems.</title>
        <authorList>
            <person name="Bohle H."/>
            <person name="Henriquez P."/>
            <person name="Grothusen H."/>
            <person name="Navas E."/>
            <person name="Sandoval A."/>
            <person name="Bustamante F."/>
            <person name="Bustos P."/>
            <person name="Mancilla M."/>
        </authorList>
    </citation>
    <scope>NUCLEOTIDE SEQUENCE [LARGE SCALE GENOMIC DNA]</scope>
    <source>
        <strain evidence="2">B1-32597</strain>
    </source>
</reference>
<dbReference type="RefSeq" id="WP_017377033.1">
    <property type="nucleotide sequence ID" value="NZ_CP012508.1"/>
</dbReference>
<evidence type="ECO:0000313" key="2">
    <source>
        <dbReference type="Proteomes" id="UP000029558"/>
    </source>
</evidence>